<dbReference type="PANTHER" id="PTHR12112:SF39">
    <property type="entry name" value="EG:152A3.5 PROTEIN (FBGN0003116_PN PROTEIN)"/>
    <property type="match status" value="1"/>
</dbReference>
<evidence type="ECO:0000313" key="2">
    <source>
        <dbReference type="Proteomes" id="UP000790787"/>
    </source>
</evidence>
<evidence type="ECO:0000256" key="1">
    <source>
        <dbReference type="SAM" id="MobiDB-lite"/>
    </source>
</evidence>
<dbReference type="RefSeq" id="XP_016499603.1">
    <property type="nucleotide sequence ID" value="XM_016644117.2"/>
</dbReference>
<feature type="compositionally biased region" description="Polar residues" evidence="1">
    <location>
        <begin position="196"/>
        <end position="222"/>
    </location>
</feature>
<dbReference type="Proteomes" id="UP000790787">
    <property type="component" value="Chromosome 4"/>
</dbReference>
<dbReference type="KEGG" id="nta:107818171"/>
<proteinExistence type="predicted"/>
<dbReference type="AlphaFoldDB" id="A0A1S4CEP3"/>
<feature type="region of interest" description="Disordered" evidence="1">
    <location>
        <begin position="1"/>
        <end position="36"/>
    </location>
</feature>
<feature type="compositionally biased region" description="Low complexity" evidence="1">
    <location>
        <begin position="97"/>
        <end position="109"/>
    </location>
</feature>
<feature type="region of interest" description="Disordered" evidence="1">
    <location>
        <begin position="91"/>
        <end position="294"/>
    </location>
</feature>
<dbReference type="Gene3D" id="3.90.1640.10">
    <property type="entry name" value="inorganic pyrophosphatase (n-terminal core)"/>
    <property type="match status" value="2"/>
</dbReference>
<feature type="compositionally biased region" description="Polar residues" evidence="1">
    <location>
        <begin position="230"/>
        <end position="242"/>
    </location>
</feature>
<dbReference type="STRING" id="4097.A0A1S4CEP3"/>
<dbReference type="RefSeq" id="XP_016499603.1">
    <property type="nucleotide sequence ID" value="XM_016644117.1"/>
</dbReference>
<dbReference type="GO" id="GO:0004309">
    <property type="term" value="F:exopolyphosphatase activity"/>
    <property type="evidence" value="ECO:0000318"/>
    <property type="project" value="GO_Central"/>
</dbReference>
<evidence type="ECO:0000313" key="3">
    <source>
        <dbReference type="RefSeq" id="XP_016499603.1"/>
    </source>
</evidence>
<dbReference type="PANTHER" id="PTHR12112">
    <property type="entry name" value="BNIP - RELATED"/>
    <property type="match status" value="1"/>
</dbReference>
<reference evidence="2" key="1">
    <citation type="journal article" date="2014" name="Nat. Commun.">
        <title>The tobacco genome sequence and its comparison with those of tomato and potato.</title>
        <authorList>
            <person name="Sierro N."/>
            <person name="Battey J.N."/>
            <person name="Ouadi S."/>
            <person name="Bakaher N."/>
            <person name="Bovet L."/>
            <person name="Willig A."/>
            <person name="Goepfert S."/>
            <person name="Peitsch M.C."/>
            <person name="Ivanov N.V."/>
        </authorList>
    </citation>
    <scope>NUCLEOTIDE SEQUENCE [LARGE SCALE GENOMIC DNA]</scope>
</reference>
<dbReference type="GO" id="GO:0005737">
    <property type="term" value="C:cytoplasm"/>
    <property type="evidence" value="ECO:0000318"/>
    <property type="project" value="GO_Central"/>
</dbReference>
<accession>A0A1S4CEP3</accession>
<protein>
    <submittedName>
        <fullName evidence="3">Uncharacterized protein LOC107818171 isoform X1</fullName>
    </submittedName>
    <submittedName>
        <fullName evidence="3">Uncharacterized protein isoform X1</fullName>
    </submittedName>
</protein>
<reference evidence="3" key="2">
    <citation type="submission" date="2025-08" db="UniProtKB">
        <authorList>
            <consortium name="RefSeq"/>
        </authorList>
    </citation>
    <scope>IDENTIFICATION</scope>
    <source>
        <tissue evidence="3">Leaf</tissue>
    </source>
</reference>
<dbReference type="PaxDb" id="4097-A0A1S4CEP3"/>
<organism evidence="2 3">
    <name type="scientific">Nicotiana tabacum</name>
    <name type="common">Common tobacco</name>
    <dbReference type="NCBI Taxonomy" id="4097"/>
    <lineage>
        <taxon>Eukaryota</taxon>
        <taxon>Viridiplantae</taxon>
        <taxon>Streptophyta</taxon>
        <taxon>Embryophyta</taxon>
        <taxon>Tracheophyta</taxon>
        <taxon>Spermatophyta</taxon>
        <taxon>Magnoliopsida</taxon>
        <taxon>eudicotyledons</taxon>
        <taxon>Gunneridae</taxon>
        <taxon>Pentapetalae</taxon>
        <taxon>asterids</taxon>
        <taxon>lamiids</taxon>
        <taxon>Solanales</taxon>
        <taxon>Solanaceae</taxon>
        <taxon>Nicotianoideae</taxon>
        <taxon>Nicotianeae</taxon>
        <taxon>Nicotiana</taxon>
    </lineage>
</organism>
<keyword evidence="2" id="KW-1185">Reference proteome</keyword>
<name>A0A1S4CEP3_TOBAC</name>
<dbReference type="OrthoDB" id="374045at2759"/>
<feature type="region of interest" description="Disordered" evidence="1">
    <location>
        <begin position="573"/>
        <end position="641"/>
    </location>
</feature>
<dbReference type="GeneID" id="107818171"/>
<sequence>MEKRFNRNLSNESRGSSKSLQKIIAESKRPSTHVPDLTDFMNDMFFGTPSPDKKAYNLKGISTNLMDDEDNFDSSTRSVSSRLTQEWLQEAKQMVASSPGRGSESPPRRLVVSPRFATSHARIADSPTEGRDPLSRSARRNRSVVGFSEEILSKTAKHNRNKSEPFNPPSTGTSPASNVQDWFSNIFKPPNDGPTAGTTEPTSPKPNNEQQQPALTLPPRQSNSRRTRFHTNSNAPQPQSIHSPKRSFKIPVTGSTDSGSHCLDDKPLSPPKNLVESSHRRSISSTTCSIPDERILSPPRNLVESAHRRTISASTCSFDKVLRKNINNVDRDEVKEEDLKSQELNRFLKDQRDKINSIFNGELKGKAKIVLSGPSNSTSSMVAAICYAWLLENRMRANEQGGGEADANTIEVVVPVMNMTRRKMLKERQAAWLFHLVDIDAKSLLFSDEVDLETLLLSKQLSVLVVGEDILKTNGEVLMAVSGCTILTDNYCEDAYDLLKTPILKKLLFAGILLDTQNLSASSKVSMTRDVEAVQLLSVGSTPNYRNTFFDQLIQDPKDNSFFEAMRQSYGNSPIDSGHNYRAQQVSERNSILQENTPSSDKISKDVKNGKTNRVSPKSGKPKISPVQAPAASPADASRGKNKPFFLAKWFGFGK</sequence>
<feature type="compositionally biased region" description="Polar residues" evidence="1">
    <location>
        <begin position="7"/>
        <end position="20"/>
    </location>
</feature>
<gene>
    <name evidence="3" type="primary">LOC107818171</name>
</gene>
<feature type="compositionally biased region" description="Polar residues" evidence="1">
    <location>
        <begin position="582"/>
        <end position="601"/>
    </location>
</feature>
<feature type="compositionally biased region" description="Polar residues" evidence="1">
    <location>
        <begin position="169"/>
        <end position="183"/>
    </location>
</feature>